<dbReference type="AlphaFoldDB" id="A0A182RDC6"/>
<feature type="region of interest" description="Disordered" evidence="1">
    <location>
        <begin position="76"/>
        <end position="122"/>
    </location>
</feature>
<sequence>MRSVKLGIAHNKTEFLLINSYKVIQTARLRVGTELIASVRQLKYLGVVIDDRLSFRKHLEYASSNATKAANTLMSIMPNTGGPKNQCSHKPQSKSERSEKRTPISKDLGVKNKKSMVKTGLT</sequence>
<proteinExistence type="predicted"/>
<evidence type="ECO:0000313" key="2">
    <source>
        <dbReference type="EnsemblMetazoa" id="AFUN004198-PA"/>
    </source>
</evidence>
<dbReference type="VEuPathDB" id="VectorBase:AFUN004198"/>
<accession>A0A182RDC6</accession>
<organism evidence="2">
    <name type="scientific">Anopheles funestus</name>
    <name type="common">African malaria mosquito</name>
    <dbReference type="NCBI Taxonomy" id="62324"/>
    <lineage>
        <taxon>Eukaryota</taxon>
        <taxon>Metazoa</taxon>
        <taxon>Ecdysozoa</taxon>
        <taxon>Arthropoda</taxon>
        <taxon>Hexapoda</taxon>
        <taxon>Insecta</taxon>
        <taxon>Pterygota</taxon>
        <taxon>Neoptera</taxon>
        <taxon>Endopterygota</taxon>
        <taxon>Diptera</taxon>
        <taxon>Nematocera</taxon>
        <taxon>Culicoidea</taxon>
        <taxon>Culicidae</taxon>
        <taxon>Anophelinae</taxon>
        <taxon>Anopheles</taxon>
    </lineage>
</organism>
<reference evidence="2" key="1">
    <citation type="submission" date="2020-05" db="UniProtKB">
        <authorList>
            <consortium name="EnsemblMetazoa"/>
        </authorList>
    </citation>
    <scope>IDENTIFICATION</scope>
    <source>
        <strain evidence="2">FUMOZ</strain>
    </source>
</reference>
<evidence type="ECO:0000256" key="1">
    <source>
        <dbReference type="SAM" id="MobiDB-lite"/>
    </source>
</evidence>
<feature type="compositionally biased region" description="Polar residues" evidence="1">
    <location>
        <begin position="76"/>
        <end position="90"/>
    </location>
</feature>
<feature type="compositionally biased region" description="Basic and acidic residues" evidence="1">
    <location>
        <begin position="93"/>
        <end position="110"/>
    </location>
</feature>
<dbReference type="EnsemblMetazoa" id="AFUN004198-RA">
    <property type="protein sequence ID" value="AFUN004198-PA"/>
    <property type="gene ID" value="AFUN004198"/>
</dbReference>
<evidence type="ECO:0008006" key="3">
    <source>
        <dbReference type="Google" id="ProtNLM"/>
    </source>
</evidence>
<protein>
    <recommendedName>
        <fullName evidence="3">Reverse transcriptase domain-containing protein</fullName>
    </recommendedName>
</protein>
<name>A0A182RDC6_ANOFN</name>
<dbReference type="STRING" id="62324.A0A182RDC6"/>